<reference evidence="3 4" key="1">
    <citation type="submission" date="2018-02" db="EMBL/GenBank/DDBJ databases">
        <title>Fusarium culmorum secondary metabolites in fungal-bacterial-plant interactions.</title>
        <authorList>
            <person name="Schmidt R."/>
        </authorList>
    </citation>
    <scope>NUCLEOTIDE SEQUENCE [LARGE SCALE GENOMIC DNA]</scope>
    <source>
        <strain evidence="3 4">PV</strain>
    </source>
</reference>
<dbReference type="InterPro" id="IPR050426">
    <property type="entry name" value="Glycosyltransferase_28"/>
</dbReference>
<keyword evidence="1" id="KW-0808">Transferase</keyword>
<dbReference type="OMA" id="GHAYPMQ"/>
<protein>
    <submittedName>
        <fullName evidence="3">4'-demethylrebeccamycin synthase</fullName>
    </submittedName>
</protein>
<dbReference type="Gene3D" id="3.40.50.2000">
    <property type="entry name" value="Glycogen Phosphorylase B"/>
    <property type="match status" value="2"/>
</dbReference>
<accession>A0A2T4GYP8</accession>
<proteinExistence type="predicted"/>
<dbReference type="AlphaFoldDB" id="A0A2T4GYP8"/>
<dbReference type="InterPro" id="IPR010610">
    <property type="entry name" value="EryCIII-like_C"/>
</dbReference>
<comment type="caution">
    <text evidence="3">The sequence shown here is derived from an EMBL/GenBank/DDBJ whole genome shotgun (WGS) entry which is preliminary data.</text>
</comment>
<dbReference type="OrthoDB" id="5835829at2759"/>
<dbReference type="GO" id="GO:0008194">
    <property type="term" value="F:UDP-glycosyltransferase activity"/>
    <property type="evidence" value="ECO:0007669"/>
    <property type="project" value="InterPro"/>
</dbReference>
<feature type="domain" description="Erythromycin biosynthesis protein CIII-like C-terminal" evidence="2">
    <location>
        <begin position="300"/>
        <end position="406"/>
    </location>
</feature>
<organism evidence="3 4">
    <name type="scientific">Fusarium culmorum</name>
    <dbReference type="NCBI Taxonomy" id="5516"/>
    <lineage>
        <taxon>Eukaryota</taxon>
        <taxon>Fungi</taxon>
        <taxon>Dikarya</taxon>
        <taxon>Ascomycota</taxon>
        <taxon>Pezizomycotina</taxon>
        <taxon>Sordariomycetes</taxon>
        <taxon>Hypocreomycetidae</taxon>
        <taxon>Hypocreales</taxon>
        <taxon>Nectriaceae</taxon>
        <taxon>Fusarium</taxon>
    </lineage>
</organism>
<name>A0A2T4GYP8_FUSCU</name>
<evidence type="ECO:0000313" key="3">
    <source>
        <dbReference type="EMBL" id="PTD08619.1"/>
    </source>
</evidence>
<dbReference type="SUPFAM" id="SSF53756">
    <property type="entry name" value="UDP-Glycosyltransferase/glycogen phosphorylase"/>
    <property type="match status" value="1"/>
</dbReference>
<dbReference type="InterPro" id="IPR002213">
    <property type="entry name" value="UDP_glucos_trans"/>
</dbReference>
<dbReference type="Pfam" id="PF06722">
    <property type="entry name" value="EryCIII-like_C"/>
    <property type="match status" value="1"/>
</dbReference>
<gene>
    <name evidence="3" type="ORF">FCULG_00010878</name>
</gene>
<dbReference type="GO" id="GO:0016758">
    <property type="term" value="F:hexosyltransferase activity"/>
    <property type="evidence" value="ECO:0007669"/>
    <property type="project" value="UniProtKB-ARBA"/>
</dbReference>
<dbReference type="PANTHER" id="PTHR48050:SF13">
    <property type="entry name" value="STEROL 3-BETA-GLUCOSYLTRANSFERASE UGT80A2"/>
    <property type="match status" value="1"/>
</dbReference>
<dbReference type="CDD" id="cd03784">
    <property type="entry name" value="GT1_Gtf-like"/>
    <property type="match status" value="1"/>
</dbReference>
<evidence type="ECO:0000313" key="4">
    <source>
        <dbReference type="Proteomes" id="UP000241587"/>
    </source>
</evidence>
<dbReference type="PANTHER" id="PTHR48050">
    <property type="entry name" value="STEROL 3-BETA-GLUCOSYLTRANSFERASE"/>
    <property type="match status" value="1"/>
</dbReference>
<dbReference type="Proteomes" id="UP000241587">
    <property type="component" value="Unassembled WGS sequence"/>
</dbReference>
<sequence>MKILLHSHFPAGHAYPMQAVAQFLVRRGHQVVWLTSADNEVRVRAVGATFVATEAIATVDEPLIKNNETGILDKMYNRLEIRLLAQVSDYRRVLRGGFKPDLLLVDVMPYGARAMYDLGEIPTYATLGVIPMYMSSWGAPQSVSGESPSTSLLWLIWNFLHHLISQWILLPYLLRPVINAQRQILGLENLPFGEPIEAFTYSPFLHIQASSPSLEFKLLPKPEEQKKHTKFVGPTVTQIQTDYVQLPPQWDEIVAHPRVVGITQGTLAMDPTSLIIPAIEALSNDPQLLLVVATPHVEEVTSRVGDLPNVRYVKWIPYHLFLPQLCLLITNGGYGSITQALSHKVPLICAGQSEDKKDTSARVDWAGAGIDLKTDTPSAEQVRKAARKILCDKGYVERAGRLGDELNELGGADKASELLENLVESKARQ</sequence>
<dbReference type="EMBL" id="PVEM01000004">
    <property type="protein sequence ID" value="PTD08619.1"/>
    <property type="molecule type" value="Genomic_DNA"/>
</dbReference>
<evidence type="ECO:0000256" key="1">
    <source>
        <dbReference type="ARBA" id="ARBA00022679"/>
    </source>
</evidence>
<keyword evidence="4" id="KW-1185">Reference proteome</keyword>
<evidence type="ECO:0000259" key="2">
    <source>
        <dbReference type="Pfam" id="PF06722"/>
    </source>
</evidence>